<proteinExistence type="predicted"/>
<dbReference type="Pfam" id="PF00023">
    <property type="entry name" value="Ank"/>
    <property type="match status" value="1"/>
</dbReference>
<dbReference type="Proteomes" id="UP001281614">
    <property type="component" value="Unassembled WGS sequence"/>
</dbReference>
<comment type="caution">
    <text evidence="3">The sequence shown here is derived from an EMBL/GenBank/DDBJ whole genome shotgun (WGS) entry which is preliminary data.</text>
</comment>
<keyword evidence="2" id="KW-0040">ANK repeat</keyword>
<keyword evidence="1" id="KW-0677">Repeat</keyword>
<evidence type="ECO:0000256" key="2">
    <source>
        <dbReference type="ARBA" id="ARBA00023043"/>
    </source>
</evidence>
<evidence type="ECO:0000313" key="3">
    <source>
        <dbReference type="EMBL" id="KAK2756609.1"/>
    </source>
</evidence>
<evidence type="ECO:0000313" key="4">
    <source>
        <dbReference type="Proteomes" id="UP001281614"/>
    </source>
</evidence>
<sequence>MSGEMSSRLMYTCKTLYNAVWPILYQKDATYNESSALILSAMKGNSAGVAKSLTKGGDAYAYYRVFREEEEFSYDDPWMCSGTTERTTVWTYEVCAIHWAAFNRDCQSLRQIKKFDFFIWDDQSSVDFFKPDNRFICKSLQAVLHQFEPTINQLQISSSRARNNYRMIEYLKSMLKKGPKVLYFALINVSAKKFQENWVSTSSKDTVEMLTEAKRDMESWYAGSSGENVETPEESNTFLLTHLGTKLHALHQACGGRDVDTASFILQETATSVDIRDAFENTPLHHVALCKRSEEGTDDPPTTDPRSIVQLLLVHGADINARNLAGHTPLQECFTTPGYPNVDVAVALLQEGARKPESLNDLIEGVDIHSGDEPKLVAAWATSIGSQSSSTSLETLDADSHKKSTNWVYQLTCCLDRDGVDYSKCEATEPKSWSQWYAWLADSPSRYGDDPFNPK</sequence>
<dbReference type="Gene3D" id="1.25.40.20">
    <property type="entry name" value="Ankyrin repeat-containing domain"/>
    <property type="match status" value="1"/>
</dbReference>
<dbReference type="EMBL" id="VYYT01000209">
    <property type="protein sequence ID" value="KAK2756609.1"/>
    <property type="molecule type" value="Genomic_DNA"/>
</dbReference>
<dbReference type="InterPro" id="IPR002110">
    <property type="entry name" value="Ankyrin_rpt"/>
</dbReference>
<dbReference type="InterPro" id="IPR036770">
    <property type="entry name" value="Ankyrin_rpt-contain_sf"/>
</dbReference>
<dbReference type="PANTHER" id="PTHR24189">
    <property type="entry name" value="MYOTROPHIN"/>
    <property type="match status" value="1"/>
</dbReference>
<dbReference type="InterPro" id="IPR050745">
    <property type="entry name" value="Multifunctional_regulatory"/>
</dbReference>
<name>A0AAE0D5A2_COLKA</name>
<reference evidence="3" key="1">
    <citation type="submission" date="2023-02" db="EMBL/GenBank/DDBJ databases">
        <title>Colletotrichum kahawae CIFC_Que2 genome sequencing and assembly.</title>
        <authorList>
            <person name="Baroncelli R."/>
        </authorList>
    </citation>
    <scope>NUCLEOTIDE SEQUENCE</scope>
    <source>
        <strain evidence="3">CIFC_Que2</strain>
    </source>
</reference>
<evidence type="ECO:0000256" key="1">
    <source>
        <dbReference type="ARBA" id="ARBA00022737"/>
    </source>
</evidence>
<organism evidence="3 4">
    <name type="scientific">Colletotrichum kahawae</name>
    <name type="common">Coffee berry disease fungus</name>
    <dbReference type="NCBI Taxonomy" id="34407"/>
    <lineage>
        <taxon>Eukaryota</taxon>
        <taxon>Fungi</taxon>
        <taxon>Dikarya</taxon>
        <taxon>Ascomycota</taxon>
        <taxon>Pezizomycotina</taxon>
        <taxon>Sordariomycetes</taxon>
        <taxon>Hypocreomycetidae</taxon>
        <taxon>Glomerellales</taxon>
        <taxon>Glomerellaceae</taxon>
        <taxon>Colletotrichum</taxon>
        <taxon>Colletotrichum gloeosporioides species complex</taxon>
    </lineage>
</organism>
<dbReference type="PANTHER" id="PTHR24189:SF50">
    <property type="entry name" value="ANKYRIN REPEAT AND SOCS BOX PROTEIN 2"/>
    <property type="match status" value="1"/>
</dbReference>
<accession>A0AAE0D5A2</accession>
<dbReference type="SUPFAM" id="SSF48403">
    <property type="entry name" value="Ankyrin repeat"/>
    <property type="match status" value="1"/>
</dbReference>
<dbReference type="SMART" id="SM00248">
    <property type="entry name" value="ANK"/>
    <property type="match status" value="4"/>
</dbReference>
<gene>
    <name evidence="3" type="ORF">CKAH01_17156</name>
</gene>
<dbReference type="AlphaFoldDB" id="A0AAE0D5A2"/>
<protein>
    <submittedName>
        <fullName evidence="3">Nacht and ankyrin domain protein</fullName>
    </submittedName>
</protein>
<keyword evidence="4" id="KW-1185">Reference proteome</keyword>